<protein>
    <recommendedName>
        <fullName evidence="4">Thioredoxin domain-containing protein</fullName>
    </recommendedName>
</protein>
<evidence type="ECO:0000313" key="2">
    <source>
        <dbReference type="EMBL" id="SZF06374.1"/>
    </source>
</evidence>
<dbReference type="SUPFAM" id="SSF52833">
    <property type="entry name" value="Thioredoxin-like"/>
    <property type="match status" value="1"/>
</dbReference>
<dbReference type="PANTHER" id="PTHR21148">
    <property type="entry name" value="THIOREDOXIN DOMAIN-CONTAINING PROTEIN 9"/>
    <property type="match status" value="1"/>
</dbReference>
<evidence type="ECO:0000256" key="1">
    <source>
        <dbReference type="SAM" id="MobiDB-lite"/>
    </source>
</evidence>
<gene>
    <name evidence="2" type="ORF">BLGHR1_17178</name>
</gene>
<dbReference type="CDD" id="cd02989">
    <property type="entry name" value="Phd_like_TxnDC9"/>
    <property type="match status" value="1"/>
</dbReference>
<dbReference type="AlphaFoldDB" id="A0A383V199"/>
<evidence type="ECO:0000313" key="3">
    <source>
        <dbReference type="Proteomes" id="UP000275772"/>
    </source>
</evidence>
<name>A0A383V199_BLUHO</name>
<dbReference type="InterPro" id="IPR036249">
    <property type="entry name" value="Thioredoxin-like_sf"/>
</dbReference>
<dbReference type="EMBL" id="UNSH01000095">
    <property type="protein sequence ID" value="SZF06374.1"/>
    <property type="molecule type" value="Genomic_DNA"/>
</dbReference>
<feature type="compositionally biased region" description="Acidic residues" evidence="1">
    <location>
        <begin position="202"/>
        <end position="211"/>
    </location>
</feature>
<dbReference type="VEuPathDB" id="FungiDB:BLGHR1_17178"/>
<evidence type="ECO:0008006" key="4">
    <source>
        <dbReference type="Google" id="ProtNLM"/>
    </source>
</evidence>
<feature type="region of interest" description="Disordered" evidence="1">
    <location>
        <begin position="184"/>
        <end position="211"/>
    </location>
</feature>
<dbReference type="Gene3D" id="3.40.30.10">
    <property type="entry name" value="Glutaredoxin"/>
    <property type="match status" value="1"/>
</dbReference>
<sequence length="211" mass="24006">MAITESQVSELVESCNVLSDDEDSLIASLENDDSSSLVAYREERIQQLHNEYERAKAYIESGYGVFSRIRDEKELMDMITRCKYTVLHFAKDDFSRCATMDVHLEILAKAHIRTRFLKANVEDVPFLVTKLSIKVLPYVSCWIDGISVDKLVGFEGLGDTQSEITAQKLEKRLLESGVIQQISAATSKTTSKQLLPRKEKEDESDDEDDWD</sequence>
<reference evidence="2 3" key="1">
    <citation type="submission" date="2017-11" db="EMBL/GenBank/DDBJ databases">
        <authorList>
            <person name="Kracher B."/>
        </authorList>
    </citation>
    <scope>NUCLEOTIDE SEQUENCE [LARGE SCALE GENOMIC DNA]</scope>
    <source>
        <strain evidence="2 3">RACE1</strain>
    </source>
</reference>
<dbReference type="Proteomes" id="UP000275772">
    <property type="component" value="Unassembled WGS sequence"/>
</dbReference>
<accession>A0A383V199</accession>
<feature type="compositionally biased region" description="Polar residues" evidence="1">
    <location>
        <begin position="184"/>
        <end position="193"/>
    </location>
</feature>
<organism evidence="2 3">
    <name type="scientific">Blumeria hordei</name>
    <name type="common">Barley powdery mildew</name>
    <name type="synonym">Blumeria graminis f. sp. hordei</name>
    <dbReference type="NCBI Taxonomy" id="2867405"/>
    <lineage>
        <taxon>Eukaryota</taxon>
        <taxon>Fungi</taxon>
        <taxon>Dikarya</taxon>
        <taxon>Ascomycota</taxon>
        <taxon>Pezizomycotina</taxon>
        <taxon>Leotiomycetes</taxon>
        <taxon>Erysiphales</taxon>
        <taxon>Erysiphaceae</taxon>
        <taxon>Blumeria</taxon>
    </lineage>
</organism>
<proteinExistence type="predicted"/>